<name>A0ABP9VB63_9DEIO</name>
<accession>A0ABP9VB63</accession>
<dbReference type="Proteomes" id="UP001458946">
    <property type="component" value="Unassembled WGS sequence"/>
</dbReference>
<dbReference type="RefSeq" id="WP_353541834.1">
    <property type="nucleotide sequence ID" value="NZ_BAABRN010000014.1"/>
</dbReference>
<evidence type="ECO:0000313" key="1">
    <source>
        <dbReference type="EMBL" id="GAA5501861.1"/>
    </source>
</evidence>
<dbReference type="EMBL" id="BAABRN010000014">
    <property type="protein sequence ID" value="GAA5501861.1"/>
    <property type="molecule type" value="Genomic_DNA"/>
</dbReference>
<evidence type="ECO:0000313" key="2">
    <source>
        <dbReference type="Proteomes" id="UP001458946"/>
    </source>
</evidence>
<reference evidence="1 2" key="1">
    <citation type="submission" date="2024-02" db="EMBL/GenBank/DDBJ databases">
        <title>Deinococcus xinjiangensis NBRC 107630.</title>
        <authorList>
            <person name="Ichikawa N."/>
            <person name="Katano-Makiyama Y."/>
            <person name="Hidaka K."/>
        </authorList>
    </citation>
    <scope>NUCLEOTIDE SEQUENCE [LARGE SCALE GENOMIC DNA]</scope>
    <source>
        <strain evidence="1 2">NBRC 107630</strain>
    </source>
</reference>
<comment type="caution">
    <text evidence="1">The sequence shown here is derived from an EMBL/GenBank/DDBJ whole genome shotgun (WGS) entry which is preliminary data.</text>
</comment>
<keyword evidence="2" id="KW-1185">Reference proteome</keyword>
<sequence>MTVAEILIDDEGRLQADAALLSELKGQRFTVEREGGAVILKMRPRRLSEIEDMEERMAAYQAFKKRIMRPGGQQLPSDWETIRDSIYD</sequence>
<proteinExistence type="predicted"/>
<protein>
    <submittedName>
        <fullName evidence="1">Uncharacterized protein</fullName>
    </submittedName>
</protein>
<gene>
    <name evidence="1" type="ORF">Dxin01_01600</name>
</gene>
<organism evidence="1 2">
    <name type="scientific">Deinococcus xinjiangensis</name>
    <dbReference type="NCBI Taxonomy" id="457454"/>
    <lineage>
        <taxon>Bacteria</taxon>
        <taxon>Thermotogati</taxon>
        <taxon>Deinococcota</taxon>
        <taxon>Deinococci</taxon>
        <taxon>Deinococcales</taxon>
        <taxon>Deinococcaceae</taxon>
        <taxon>Deinococcus</taxon>
    </lineage>
</organism>